<reference evidence="2" key="2">
    <citation type="submission" date="2025-09" db="UniProtKB">
        <authorList>
            <consortium name="Ensembl"/>
        </authorList>
    </citation>
    <scope>IDENTIFICATION</scope>
</reference>
<keyword evidence="3" id="KW-1185">Reference proteome</keyword>
<feature type="transmembrane region" description="Helical" evidence="1">
    <location>
        <begin position="21"/>
        <end position="48"/>
    </location>
</feature>
<sequence length="146" mass="16352">MLTSMVPDFFPRFSISSVASLWVFFIVSTALFRSWMVLFNSITCLVVFSCNSVRNFCASFLMSSTCLAVFSCISLLELLRFFLMSSTIIMRYAFKSGSSFSGVLGCPGLGEEGVLGSDDGEWSWFLLVRFLRLPFAICCHSYSCYS</sequence>
<proteinExistence type="predicted"/>
<dbReference type="AlphaFoldDB" id="A0A8C6GBX0"/>
<keyword evidence="1" id="KW-0472">Membrane</keyword>
<keyword evidence="1" id="KW-0812">Transmembrane</keyword>
<organism evidence="2 3">
    <name type="scientific">Mus spicilegus</name>
    <name type="common">Mound-building mouse</name>
    <dbReference type="NCBI Taxonomy" id="10103"/>
    <lineage>
        <taxon>Eukaryota</taxon>
        <taxon>Metazoa</taxon>
        <taxon>Chordata</taxon>
        <taxon>Craniata</taxon>
        <taxon>Vertebrata</taxon>
        <taxon>Euteleostomi</taxon>
        <taxon>Mammalia</taxon>
        <taxon>Eutheria</taxon>
        <taxon>Euarchontoglires</taxon>
        <taxon>Glires</taxon>
        <taxon>Rodentia</taxon>
        <taxon>Myomorpha</taxon>
        <taxon>Muroidea</taxon>
        <taxon>Muridae</taxon>
        <taxon>Murinae</taxon>
        <taxon>Mus</taxon>
        <taxon>Mus</taxon>
    </lineage>
</organism>
<name>A0A8C6GBX0_MUSSI</name>
<keyword evidence="1" id="KW-1133">Transmembrane helix</keyword>
<evidence type="ECO:0000313" key="2">
    <source>
        <dbReference type="Ensembl" id="ENSMSIP00000003543.1"/>
    </source>
</evidence>
<evidence type="ECO:0000313" key="3">
    <source>
        <dbReference type="Proteomes" id="UP000694415"/>
    </source>
</evidence>
<evidence type="ECO:0000256" key="1">
    <source>
        <dbReference type="SAM" id="Phobius"/>
    </source>
</evidence>
<accession>A0A8C6GBX0</accession>
<dbReference type="Ensembl" id="ENSMSIT00000004476.1">
    <property type="protein sequence ID" value="ENSMSIP00000003543.1"/>
    <property type="gene ID" value="ENSMSIG00000003278.1"/>
</dbReference>
<protein>
    <submittedName>
        <fullName evidence="2">Uncharacterized protein</fullName>
    </submittedName>
</protein>
<dbReference type="GeneTree" id="ENSGT00960000189344"/>
<dbReference type="Proteomes" id="UP000694415">
    <property type="component" value="Unplaced"/>
</dbReference>
<feature type="transmembrane region" description="Helical" evidence="1">
    <location>
        <begin position="60"/>
        <end position="83"/>
    </location>
</feature>
<reference evidence="2" key="1">
    <citation type="submission" date="2025-08" db="UniProtKB">
        <authorList>
            <consortium name="Ensembl"/>
        </authorList>
    </citation>
    <scope>IDENTIFICATION</scope>
</reference>